<dbReference type="Gene3D" id="2.30.30.140">
    <property type="match status" value="1"/>
</dbReference>
<dbReference type="AlphaFoldDB" id="A0A9N9KEU0"/>
<organism evidence="2 3">
    <name type="scientific">Dentiscutata erythropus</name>
    <dbReference type="NCBI Taxonomy" id="1348616"/>
    <lineage>
        <taxon>Eukaryota</taxon>
        <taxon>Fungi</taxon>
        <taxon>Fungi incertae sedis</taxon>
        <taxon>Mucoromycota</taxon>
        <taxon>Glomeromycotina</taxon>
        <taxon>Glomeromycetes</taxon>
        <taxon>Diversisporales</taxon>
        <taxon>Gigasporaceae</taxon>
        <taxon>Dentiscutata</taxon>
    </lineage>
</organism>
<evidence type="ECO:0000313" key="2">
    <source>
        <dbReference type="EMBL" id="CAG8824298.1"/>
    </source>
</evidence>
<protein>
    <submittedName>
        <fullName evidence="2">27434_t:CDS:1</fullName>
    </submittedName>
</protein>
<keyword evidence="3" id="KW-1185">Reference proteome</keyword>
<dbReference type="PANTHER" id="PTHR22948">
    <property type="entry name" value="TUDOR DOMAIN CONTAINING PROTEIN"/>
    <property type="match status" value="1"/>
</dbReference>
<dbReference type="Proteomes" id="UP000789405">
    <property type="component" value="Unassembled WGS sequence"/>
</dbReference>
<dbReference type="PANTHER" id="PTHR22948:SF29">
    <property type="entry name" value="FI02030P-RELATED"/>
    <property type="match status" value="1"/>
</dbReference>
<dbReference type="Pfam" id="PF00567">
    <property type="entry name" value="TUDOR"/>
    <property type="match status" value="1"/>
</dbReference>
<dbReference type="EMBL" id="CAJVPY010064609">
    <property type="protein sequence ID" value="CAG8824298.1"/>
    <property type="molecule type" value="Genomic_DNA"/>
</dbReference>
<dbReference type="InterPro" id="IPR002999">
    <property type="entry name" value="Tudor"/>
</dbReference>
<dbReference type="SUPFAM" id="SSF63748">
    <property type="entry name" value="Tudor/PWWP/MBT"/>
    <property type="match status" value="1"/>
</dbReference>
<dbReference type="InterPro" id="IPR050621">
    <property type="entry name" value="Tudor_domain_containing"/>
</dbReference>
<gene>
    <name evidence="2" type="ORF">DERYTH_LOCUS27675</name>
</gene>
<dbReference type="PROSITE" id="PS50304">
    <property type="entry name" value="TUDOR"/>
    <property type="match status" value="1"/>
</dbReference>
<feature type="non-terminal residue" evidence="2">
    <location>
        <position position="151"/>
    </location>
</feature>
<proteinExistence type="predicted"/>
<dbReference type="SMART" id="SM00333">
    <property type="entry name" value="TUDOR"/>
    <property type="match status" value="1"/>
</dbReference>
<evidence type="ECO:0000313" key="3">
    <source>
        <dbReference type="Proteomes" id="UP000789405"/>
    </source>
</evidence>
<evidence type="ECO:0000259" key="1">
    <source>
        <dbReference type="PROSITE" id="PS50304"/>
    </source>
</evidence>
<dbReference type="FunFam" id="2.30.30.140:FF:000018">
    <property type="entry name" value="Serine/threonine-protein kinase 31"/>
    <property type="match status" value="1"/>
</dbReference>
<feature type="domain" description="Tudor" evidence="1">
    <location>
        <begin position="73"/>
        <end position="133"/>
    </location>
</feature>
<accession>A0A9N9KEU0</accession>
<reference evidence="2" key="1">
    <citation type="submission" date="2021-06" db="EMBL/GenBank/DDBJ databases">
        <authorList>
            <person name="Kallberg Y."/>
            <person name="Tangrot J."/>
            <person name="Rosling A."/>
        </authorList>
    </citation>
    <scope>NUCLEOTIDE SEQUENCE</scope>
    <source>
        <strain evidence="2">MA453B</strain>
    </source>
</reference>
<dbReference type="OrthoDB" id="10023235at2759"/>
<comment type="caution">
    <text evidence="2">The sequence shown here is derived from an EMBL/GenBank/DDBJ whole genome shotgun (WGS) entry which is preliminary data.</text>
</comment>
<feature type="non-terminal residue" evidence="2">
    <location>
        <position position="1"/>
    </location>
</feature>
<name>A0A9N9KEU0_9GLOM</name>
<sequence length="151" mass="17449">IWSLQDIGPTEDINSSVNESETQKEYMDVVISEIISGGHFYIQIVNDNIRSLEKMMSEFELYHKTTKDLEVTNPKTGQIVSAQFTDDDQWYRAKIKKIMNEKKSAEVIYIDHGNSEIIPLSRIRPIPDNFKQLPSQSQEAVLSFIKVPERE</sequence>